<evidence type="ECO:0000313" key="2">
    <source>
        <dbReference type="EMBL" id="VBA29859.1"/>
    </source>
</evidence>
<dbReference type="Proteomes" id="UP000271464">
    <property type="component" value="Unassembled WGS sequence"/>
</dbReference>
<dbReference type="AlphaFoldDB" id="A0AB38UYU2"/>
<evidence type="ECO:0008006" key="5">
    <source>
        <dbReference type="Google" id="ProtNLM"/>
    </source>
</evidence>
<name>A0AB38UYU2_9MYCO</name>
<gene>
    <name evidence="1" type="ORF">LAUMK42_04861</name>
    <name evidence="2" type="ORF">LAUMK4_04876</name>
</gene>
<accession>A0AB38UYU2</accession>
<dbReference type="Proteomes" id="UP000279331">
    <property type="component" value="Unassembled WGS sequence"/>
</dbReference>
<reference evidence="3 4" key="1">
    <citation type="submission" date="2018-09" db="EMBL/GenBank/DDBJ databases">
        <authorList>
            <person name="Tagini F."/>
        </authorList>
    </citation>
    <scope>NUCLEOTIDE SEQUENCE [LARGE SCALE GENOMIC DNA]</scope>
    <source>
        <strain evidence="2 3">MK4</strain>
        <strain evidence="1 4">MK42</strain>
    </source>
</reference>
<dbReference type="EMBL" id="UPHM01000131">
    <property type="protein sequence ID" value="VBA29859.1"/>
    <property type="molecule type" value="Genomic_DNA"/>
</dbReference>
<evidence type="ECO:0000313" key="1">
    <source>
        <dbReference type="EMBL" id="VAZ86018.1"/>
    </source>
</evidence>
<evidence type="ECO:0000313" key="4">
    <source>
        <dbReference type="Proteomes" id="UP000279331"/>
    </source>
</evidence>
<comment type="caution">
    <text evidence="1">The sequence shown here is derived from an EMBL/GenBank/DDBJ whole genome shotgun (WGS) entry which is preliminary data.</text>
</comment>
<dbReference type="Gene3D" id="1.10.287.1060">
    <property type="entry name" value="ESAT-6-like"/>
    <property type="match status" value="1"/>
</dbReference>
<organism evidence="1 4">
    <name type="scientific">Mycobacterium persicum</name>
    <dbReference type="NCBI Taxonomy" id="1487726"/>
    <lineage>
        <taxon>Bacteria</taxon>
        <taxon>Bacillati</taxon>
        <taxon>Actinomycetota</taxon>
        <taxon>Actinomycetes</taxon>
        <taxon>Mycobacteriales</taxon>
        <taxon>Mycobacteriaceae</taxon>
        <taxon>Mycobacterium</taxon>
    </lineage>
</organism>
<keyword evidence="3" id="KW-1185">Reference proteome</keyword>
<protein>
    <recommendedName>
        <fullName evidence="5">ESX-1 secretion-associated protein EspC</fullName>
    </recommendedName>
</protein>
<proteinExistence type="predicted"/>
<dbReference type="EMBL" id="UPHL01000139">
    <property type="protein sequence ID" value="VAZ86018.1"/>
    <property type="molecule type" value="Genomic_DNA"/>
</dbReference>
<evidence type="ECO:0000313" key="3">
    <source>
        <dbReference type="Proteomes" id="UP000271464"/>
    </source>
</evidence>
<sequence length="98" mass="10607">MTFQASHARVAADAAKVNALLDIAQAKFGEAAGTYLAADAAAPLFCTLFKSTVIIWGNFETRWKTQLARDYMKNSRELAKLAMTMDLTYAGIGSRSIG</sequence>